<dbReference type="EMBL" id="JWZX01002791">
    <property type="protein sequence ID" value="KOO26868.1"/>
    <property type="molecule type" value="Genomic_DNA"/>
</dbReference>
<dbReference type="Pfam" id="PF00370">
    <property type="entry name" value="FGGY_N"/>
    <property type="match status" value="1"/>
</dbReference>
<evidence type="ECO:0000313" key="8">
    <source>
        <dbReference type="EMBL" id="KOO26868.1"/>
    </source>
</evidence>
<feature type="domain" description="Carbohydrate kinase FGGY C-terminal" evidence="7">
    <location>
        <begin position="321"/>
        <end position="512"/>
    </location>
</feature>
<dbReference type="InterPro" id="IPR018484">
    <property type="entry name" value="FGGY_N"/>
</dbReference>
<dbReference type="InterPro" id="IPR042024">
    <property type="entry name" value="D-XK_euk"/>
</dbReference>
<accession>A0A0M0JKT4</accession>
<keyword evidence="5" id="KW-0732">Signal</keyword>
<dbReference type="InterPro" id="IPR043129">
    <property type="entry name" value="ATPase_NBD"/>
</dbReference>
<feature type="domain" description="Carbohydrate kinase FGGY N-terminal" evidence="6">
    <location>
        <begin position="146"/>
        <end position="310"/>
    </location>
</feature>
<comment type="catalytic activity">
    <reaction evidence="4">
        <text>D-xylulose + ATP = D-xylulose 5-phosphate + ADP + H(+)</text>
        <dbReference type="Rhea" id="RHEA:10964"/>
        <dbReference type="ChEBI" id="CHEBI:15378"/>
        <dbReference type="ChEBI" id="CHEBI:17140"/>
        <dbReference type="ChEBI" id="CHEBI:30616"/>
        <dbReference type="ChEBI" id="CHEBI:57737"/>
        <dbReference type="ChEBI" id="CHEBI:456216"/>
        <dbReference type="EC" id="2.7.1.17"/>
    </reaction>
</comment>
<dbReference type="GO" id="GO:0042732">
    <property type="term" value="P:D-xylose metabolic process"/>
    <property type="evidence" value="ECO:0007669"/>
    <property type="project" value="UniProtKB-UniRule"/>
</dbReference>
<evidence type="ECO:0000256" key="3">
    <source>
        <dbReference type="ARBA" id="ARBA00022777"/>
    </source>
</evidence>
<dbReference type="PANTHER" id="PTHR10196:SF57">
    <property type="entry name" value="XYLULOSE KINASE"/>
    <property type="match status" value="1"/>
</dbReference>
<dbReference type="AlphaFoldDB" id="A0A0M0JKT4"/>
<reference evidence="9" key="1">
    <citation type="journal article" date="2015" name="PLoS Genet.">
        <title>Genome Sequence and Transcriptome Analyses of Chrysochromulina tobin: Metabolic Tools for Enhanced Algal Fitness in the Prominent Order Prymnesiales (Haptophyceae).</title>
        <authorList>
            <person name="Hovde B.T."/>
            <person name="Deodato C.R."/>
            <person name="Hunsperger H.M."/>
            <person name="Ryken S.A."/>
            <person name="Yost W."/>
            <person name="Jha R.K."/>
            <person name="Patterson J."/>
            <person name="Monnat R.J. Jr."/>
            <person name="Barlow S.B."/>
            <person name="Starkenburg S.R."/>
            <person name="Cattolico R.A."/>
        </authorList>
    </citation>
    <scope>NUCLEOTIDE SEQUENCE</scope>
    <source>
        <strain evidence="9">CCMP291</strain>
    </source>
</reference>
<keyword evidence="4" id="KW-0119">Carbohydrate metabolism</keyword>
<dbReference type="CDD" id="cd07776">
    <property type="entry name" value="ASKHA_NBD_FGGY_SpXK-like"/>
    <property type="match status" value="1"/>
</dbReference>
<dbReference type="SUPFAM" id="SSF53067">
    <property type="entry name" value="Actin-like ATPase domain"/>
    <property type="match status" value="2"/>
</dbReference>
<dbReference type="GO" id="GO:0004856">
    <property type="term" value="F:D-xylulokinase activity"/>
    <property type="evidence" value="ECO:0007669"/>
    <property type="project" value="UniProtKB-UniRule"/>
</dbReference>
<organism evidence="8 9">
    <name type="scientific">Chrysochromulina tobinii</name>
    <dbReference type="NCBI Taxonomy" id="1460289"/>
    <lineage>
        <taxon>Eukaryota</taxon>
        <taxon>Haptista</taxon>
        <taxon>Haptophyta</taxon>
        <taxon>Prymnesiophyceae</taxon>
        <taxon>Prymnesiales</taxon>
        <taxon>Chrysochromulinaceae</taxon>
        <taxon>Chrysochromulina</taxon>
    </lineage>
</organism>
<dbReference type="PIRSF" id="PIRSF000538">
    <property type="entry name" value="GlpK"/>
    <property type="match status" value="1"/>
</dbReference>
<dbReference type="EC" id="2.7.1.17" evidence="4"/>
<keyword evidence="9" id="KW-1185">Reference proteome</keyword>
<evidence type="ECO:0000256" key="5">
    <source>
        <dbReference type="SAM" id="SignalP"/>
    </source>
</evidence>
<comment type="caution">
    <text evidence="8">The sequence shown here is derived from an EMBL/GenBank/DDBJ whole genome shotgun (WGS) entry which is preliminary data.</text>
</comment>
<dbReference type="GO" id="GO:0005524">
    <property type="term" value="F:ATP binding"/>
    <property type="evidence" value="ECO:0007669"/>
    <property type="project" value="UniProtKB-KW"/>
</dbReference>
<evidence type="ECO:0000256" key="4">
    <source>
        <dbReference type="RuleBase" id="RU367058"/>
    </source>
</evidence>
<sequence>MLFAAVALIVATGLVVPPAKPDGLYLGLDLSTQSITGVLLDSRLQPVRPATSVNFDNSFPEYGTKAGMSVGKDGVVTSPVTMWLRALDALFDELKGTGLLGRVAAVSCSGQQHGSVYWTQAGLETLSSPPASAARFADALSDAFAVTDCPIWADSSTQSECDAIEAAFSHKAGSTSGAAAVARLTGSRAYARFTGPQIAAISTRQPAAWAATERVSLVSSWGAALLTGRHQPVDTSDASGTLLMDIRTRTWAPSMLTCGVMPPELEQRLGGPPVPSHSIVGTVSPFAARASGLREGCVVAASSGDNPCAIAGLGLARAGDLALSLGTSDTLLGVAAAAAATPATEGHIMAHPTDPASIFGMLCYKNGGAARQAVRDERCEADWGLFDEALRRAPPANDGVLGLSLPLPEITPIISRNGEWYVDGTGKLVPKSSLSTPQLVRAVVEGRFLSMRARGGAIGLSGEGGRVLATGGGSQSKAILQIAADVFGAPVLASDTPDAAAIGAARRAAYALALAAAQREPHEMPYAEFLTESAGTSAEELRVVAMPLPEAAAAYDDALVARYKELEDSVAAGER</sequence>
<gene>
    <name evidence="8" type="ORF">Ctob_005324</name>
</gene>
<keyword evidence="2 4" id="KW-0808">Transferase</keyword>
<dbReference type="Pfam" id="PF02782">
    <property type="entry name" value="FGGY_C"/>
    <property type="match status" value="1"/>
</dbReference>
<dbReference type="InterPro" id="IPR000577">
    <property type="entry name" value="Carb_kinase_FGGY"/>
</dbReference>
<comment type="similarity">
    <text evidence="1 4">Belongs to the FGGY kinase family.</text>
</comment>
<evidence type="ECO:0000256" key="1">
    <source>
        <dbReference type="ARBA" id="ARBA00009156"/>
    </source>
</evidence>
<dbReference type="Proteomes" id="UP000037460">
    <property type="component" value="Unassembled WGS sequence"/>
</dbReference>
<protein>
    <recommendedName>
        <fullName evidence="4">Xylulose kinase</fullName>
        <ecNumber evidence="4">2.7.1.17</ecNumber>
    </recommendedName>
</protein>
<name>A0A0M0JKT4_9EUKA</name>
<keyword evidence="4" id="KW-0067">ATP-binding</keyword>
<evidence type="ECO:0000259" key="6">
    <source>
        <dbReference type="Pfam" id="PF00370"/>
    </source>
</evidence>
<dbReference type="OrthoDB" id="1728974at2759"/>
<dbReference type="Gene3D" id="3.30.420.40">
    <property type="match status" value="2"/>
</dbReference>
<evidence type="ECO:0000259" key="7">
    <source>
        <dbReference type="Pfam" id="PF02782"/>
    </source>
</evidence>
<dbReference type="PANTHER" id="PTHR10196">
    <property type="entry name" value="SUGAR KINASE"/>
    <property type="match status" value="1"/>
</dbReference>
<dbReference type="InterPro" id="IPR018485">
    <property type="entry name" value="FGGY_C"/>
</dbReference>
<dbReference type="GO" id="GO:0005829">
    <property type="term" value="C:cytosol"/>
    <property type="evidence" value="ECO:0007669"/>
    <property type="project" value="TreeGrafter"/>
</dbReference>
<feature type="chain" id="PRO_5005601931" description="Xylulose kinase" evidence="5">
    <location>
        <begin position="22"/>
        <end position="575"/>
    </location>
</feature>
<proteinExistence type="inferred from homology"/>
<evidence type="ECO:0000313" key="9">
    <source>
        <dbReference type="Proteomes" id="UP000037460"/>
    </source>
</evidence>
<keyword evidence="4" id="KW-0547">Nucleotide-binding</keyword>
<dbReference type="GO" id="GO:0005997">
    <property type="term" value="P:xylulose metabolic process"/>
    <property type="evidence" value="ECO:0007669"/>
    <property type="project" value="TreeGrafter"/>
</dbReference>
<keyword evidence="3 4" id="KW-0418">Kinase</keyword>
<keyword evidence="4" id="KW-0859">Xylose metabolism</keyword>
<feature type="signal peptide" evidence="5">
    <location>
        <begin position="1"/>
        <end position="21"/>
    </location>
</feature>
<evidence type="ECO:0000256" key="2">
    <source>
        <dbReference type="ARBA" id="ARBA00022679"/>
    </source>
</evidence>